<dbReference type="AlphaFoldDB" id="A0A120A455"/>
<dbReference type="EMBL" id="LRGC01000001">
    <property type="protein sequence ID" value="KWR57688.1"/>
    <property type="molecule type" value="Genomic_DNA"/>
</dbReference>
<dbReference type="InterPro" id="IPR014907">
    <property type="entry name" value="BT4734-like_N"/>
</dbReference>
<evidence type="ECO:0000259" key="1">
    <source>
        <dbReference type="Pfam" id="PF08800"/>
    </source>
</evidence>
<sequence length="224" mass="24942">MNEFKMSLFLAPISPVKDGGTGQIIKPATLKPYKTMTLQEVYRTITANTRLQLLTDRVRRAFDSGDLSAYRALKQELLPYVTPCGTFARRRSDSLLEASGLVVVDIDHLDSADEAARLRRQLFEDPFLRPELVFISPCGQGVKAFVPYTPDPALPDVRQNAAESIRWAMDYVQCVYADGNRNSPKGVDTSGKDLVRACFLSYDPGALIATRNNLSPENNLLQNQ</sequence>
<evidence type="ECO:0000313" key="2">
    <source>
        <dbReference type="EMBL" id="KWR57688.1"/>
    </source>
</evidence>
<dbReference type="RefSeq" id="WP_060384999.1">
    <property type="nucleotide sequence ID" value="NZ_JABFHV010000004.1"/>
</dbReference>
<comment type="caution">
    <text evidence="2">The sequence shown here is derived from an EMBL/GenBank/DDBJ whole genome shotgun (WGS) entry which is preliminary data.</text>
</comment>
<dbReference type="Proteomes" id="UP000056419">
    <property type="component" value="Unassembled WGS sequence"/>
</dbReference>
<proteinExistence type="predicted"/>
<reference evidence="2 3" key="1">
    <citation type="journal article" date="2016" name="BMC Genomics">
        <title>Type VI secretion systems of human gut Bacteroidales segregate into three genetic architectures, two of which are contained on mobile genetic elements.</title>
        <authorList>
            <person name="Coyne M.J."/>
            <person name="Roelofs K.G."/>
            <person name="Comstock L.E."/>
        </authorList>
    </citation>
    <scope>NUCLEOTIDE SEQUENCE [LARGE SCALE GENOMIC DNA]</scope>
    <source>
        <strain evidence="2 3">CL09T03C01</strain>
    </source>
</reference>
<feature type="domain" description="BT4734-like N-terminal" evidence="1">
    <location>
        <begin position="73"/>
        <end position="206"/>
    </location>
</feature>
<organism evidence="2 3">
    <name type="scientific">Bacteroides stercoris</name>
    <dbReference type="NCBI Taxonomy" id="46506"/>
    <lineage>
        <taxon>Bacteria</taxon>
        <taxon>Pseudomonadati</taxon>
        <taxon>Bacteroidota</taxon>
        <taxon>Bacteroidia</taxon>
        <taxon>Bacteroidales</taxon>
        <taxon>Bacteroidaceae</taxon>
        <taxon>Bacteroides</taxon>
    </lineage>
</organism>
<evidence type="ECO:0000313" key="3">
    <source>
        <dbReference type="Proteomes" id="UP000056419"/>
    </source>
</evidence>
<dbReference type="STRING" id="46506.AA415_00229"/>
<dbReference type="Pfam" id="PF08800">
    <property type="entry name" value="BT4734-like_N"/>
    <property type="match status" value="1"/>
</dbReference>
<keyword evidence="3" id="KW-1185">Reference proteome</keyword>
<gene>
    <name evidence="2" type="ORF">AA415_00229</name>
</gene>
<protein>
    <submittedName>
        <fullName evidence="2">VirE N-terminal domain like protein</fullName>
    </submittedName>
</protein>
<accession>A0A120A455</accession>
<dbReference type="PATRIC" id="fig|46506.5.peg.240"/>
<name>A0A120A455_BACSE</name>